<evidence type="ECO:0000313" key="3">
    <source>
        <dbReference type="Proteomes" id="UP001523528"/>
    </source>
</evidence>
<keyword evidence="3" id="KW-1185">Reference proteome</keyword>
<organism evidence="2 3">
    <name type="scientific">Acetobacter lambici</name>
    <dbReference type="NCBI Taxonomy" id="1332824"/>
    <lineage>
        <taxon>Bacteria</taxon>
        <taxon>Pseudomonadati</taxon>
        <taxon>Pseudomonadota</taxon>
        <taxon>Alphaproteobacteria</taxon>
        <taxon>Acetobacterales</taxon>
        <taxon>Acetobacteraceae</taxon>
        <taxon>Acetobacter</taxon>
    </lineage>
</organism>
<reference evidence="2 3" key="1">
    <citation type="submission" date="2022-06" db="EMBL/GenBank/DDBJ databases">
        <title>Acetobacer genomes from food samples.</title>
        <authorList>
            <person name="Sombolestani A."/>
        </authorList>
    </citation>
    <scope>NUCLEOTIDE SEQUENCE [LARGE SCALE GENOMIC DNA]</scope>
    <source>
        <strain evidence="2 3">R-83285</strain>
    </source>
</reference>
<evidence type="ECO:0000256" key="1">
    <source>
        <dbReference type="SAM" id="MobiDB-lite"/>
    </source>
</evidence>
<gene>
    <name evidence="2" type="ORF">NKW50_11215</name>
</gene>
<proteinExistence type="predicted"/>
<dbReference type="RefSeq" id="WP_242012589.1">
    <property type="nucleotide sequence ID" value="NZ_JAMYZY010000022.1"/>
</dbReference>
<dbReference type="EMBL" id="JAMYZZ010000022">
    <property type="protein sequence ID" value="MCP1259160.1"/>
    <property type="molecule type" value="Genomic_DNA"/>
</dbReference>
<accession>A0ABT1F1T3</accession>
<sequence>MRGLYAGRPRPEGAFPSPQLMERTPKPGPVQPDLLPAQLAGNACKPIRGSRKATRAKTVSTTLPPQQADLFAMPLPPLPRSHFMPDEIRLSFVPSPEKIQPCGEDAFLYMVVTQNHAQHLMATGLPLDRRAPLMLTERAGICPWLAKTADTAGSDSHSMPVVLKLKRSLVAQALELEPDHTAEFSTACYLLSGEQTH</sequence>
<protein>
    <submittedName>
        <fullName evidence="2">Uncharacterized protein</fullName>
    </submittedName>
</protein>
<evidence type="ECO:0000313" key="2">
    <source>
        <dbReference type="EMBL" id="MCP1259160.1"/>
    </source>
</evidence>
<comment type="caution">
    <text evidence="2">The sequence shown here is derived from an EMBL/GenBank/DDBJ whole genome shotgun (WGS) entry which is preliminary data.</text>
</comment>
<dbReference type="Proteomes" id="UP001523528">
    <property type="component" value="Unassembled WGS sequence"/>
</dbReference>
<name>A0ABT1F1T3_9PROT</name>
<feature type="region of interest" description="Disordered" evidence="1">
    <location>
        <begin position="1"/>
        <end position="32"/>
    </location>
</feature>